<protein>
    <submittedName>
        <fullName evidence="3">Uncharacterized protein</fullName>
    </submittedName>
</protein>
<dbReference type="Gene3D" id="1.10.287.1490">
    <property type="match status" value="1"/>
</dbReference>
<feature type="compositionally biased region" description="Low complexity" evidence="2">
    <location>
        <begin position="9"/>
        <end position="32"/>
    </location>
</feature>
<evidence type="ECO:0000313" key="4">
    <source>
        <dbReference type="Proteomes" id="UP001141327"/>
    </source>
</evidence>
<proteinExistence type="predicted"/>
<feature type="coiled-coil region" evidence="1">
    <location>
        <begin position="513"/>
        <end position="572"/>
    </location>
</feature>
<gene>
    <name evidence="3" type="ORF">PAPYR_1297</name>
</gene>
<feature type="region of interest" description="Disordered" evidence="2">
    <location>
        <begin position="155"/>
        <end position="180"/>
    </location>
</feature>
<evidence type="ECO:0000256" key="2">
    <source>
        <dbReference type="SAM" id="MobiDB-lite"/>
    </source>
</evidence>
<feature type="compositionally biased region" description="Low complexity" evidence="2">
    <location>
        <begin position="758"/>
        <end position="794"/>
    </location>
</feature>
<feature type="compositionally biased region" description="Low complexity" evidence="2">
    <location>
        <begin position="166"/>
        <end position="180"/>
    </location>
</feature>
<name>A0ABQ8USK6_9EUKA</name>
<feature type="compositionally biased region" description="Polar residues" evidence="2">
    <location>
        <begin position="946"/>
        <end position="956"/>
    </location>
</feature>
<feature type="compositionally biased region" description="Low complexity" evidence="2">
    <location>
        <begin position="407"/>
        <end position="426"/>
    </location>
</feature>
<feature type="compositionally biased region" description="Low complexity" evidence="2">
    <location>
        <begin position="435"/>
        <end position="448"/>
    </location>
</feature>
<evidence type="ECO:0000313" key="3">
    <source>
        <dbReference type="EMBL" id="KAJ4462118.1"/>
    </source>
</evidence>
<accession>A0ABQ8USK6</accession>
<sequence>MSRKPPRPATAADAAASPAQAATAAPSPNPATEGTPEGAAVPLPLLDQLRTRCRELEAKMSEEEDIKQKLEEFRSALTFKESRLESIHQANTQLEGEVKTLRGKAATLTQDYDKLQGAFQELKLDHERSVFQANEHTASIESLRKQNEELRDALKRQLGGPERSAVAVPESSSPIEPSSAVVSRLDSLSAMIEKTSAVLTLPRPDSAGVPPDSPTSGSASPAPPATPSTPAAGASRLRESTTADEGEQPPPALPGTPGPGPAPADVTATPVSAPPPMEAAHEEPAGPSPTSPTHQASQTEPPPAQGAHAAQTDDQPPAAPAPDAPVAEMEAQTEPVALAAPAPPVAEMEAQTEPQADRPPAPVAVPSAEMEAQTEPQPATPPVPSAEMEAQTEPPAATGVEMEAQTEPSAEGPAAAAAPSRPGPSEGVEEEAQTEPPSAGAAAPQAEAAEARPMDEAEAQTEPPQPEPTPTASEEAAAGLRLQEALRQADRAGALEEDLAVMQSRQAEGRARERVVQEALRAAREELEQAQSATAQRMAVLSRGQSEWALRYAEAREVLAKSEQERQELLAYIRALVIDRKKREEEIARSHGSLEKDLFNRCAKARPCPPHPPPGPVMAGDLSPRVVELQEQLFAARDELESLQGLLKGGSNKQIRQLIGHIERTRAQAAAANAQLSLELHTLRFEKDEADRLLAAARGRIGELEERARALAAQGQEQRRLAEDLRAQLDEALRRPAPGPGARINRPIRGGARRPSIAGPGAEGLLDGLAAAGSSSPGGSVGPLSPQLPAASPARGEAALEGSPGAPAETALSRSLRFVDLVAQAAVTSPARSSPAPRAAAGSPARPLVVPSPVYGSPLGYATASPAGYGAVGLGGSPLGTPLTPPRTAALRGTPTPVGGSPLGPASPLGSPNPVAARLMALLAAPLPARTTPTRPPPASPSPATGEQQPKRSGST</sequence>
<feature type="compositionally biased region" description="Low complexity" evidence="2">
    <location>
        <begin position="899"/>
        <end position="914"/>
    </location>
</feature>
<evidence type="ECO:0000256" key="1">
    <source>
        <dbReference type="SAM" id="Coils"/>
    </source>
</evidence>
<feature type="region of interest" description="Disordered" evidence="2">
    <location>
        <begin position="731"/>
        <end position="808"/>
    </location>
</feature>
<feature type="region of interest" description="Disordered" evidence="2">
    <location>
        <begin position="196"/>
        <end position="489"/>
    </location>
</feature>
<dbReference type="Proteomes" id="UP001141327">
    <property type="component" value="Unassembled WGS sequence"/>
</dbReference>
<keyword evidence="1" id="KW-0175">Coiled coil</keyword>
<feature type="compositionally biased region" description="Low complexity" evidence="2">
    <location>
        <begin position="307"/>
        <end position="316"/>
    </location>
</feature>
<keyword evidence="4" id="KW-1185">Reference proteome</keyword>
<organism evidence="3 4">
    <name type="scientific">Paratrimastix pyriformis</name>
    <dbReference type="NCBI Taxonomy" id="342808"/>
    <lineage>
        <taxon>Eukaryota</taxon>
        <taxon>Metamonada</taxon>
        <taxon>Preaxostyla</taxon>
        <taxon>Paratrimastigidae</taxon>
        <taxon>Paratrimastix</taxon>
    </lineage>
</organism>
<feature type="compositionally biased region" description="Low complexity" evidence="2">
    <location>
        <begin position="334"/>
        <end position="349"/>
    </location>
</feature>
<feature type="region of interest" description="Disordered" evidence="2">
    <location>
        <begin position="827"/>
        <end position="849"/>
    </location>
</feature>
<feature type="region of interest" description="Disordered" evidence="2">
    <location>
        <begin position="1"/>
        <end position="44"/>
    </location>
</feature>
<reference evidence="3" key="1">
    <citation type="journal article" date="2022" name="bioRxiv">
        <title>Genomics of Preaxostyla Flagellates Illuminates Evolutionary Transitions and the Path Towards Mitochondrial Loss.</title>
        <authorList>
            <person name="Novak L.V.F."/>
            <person name="Treitli S.C."/>
            <person name="Pyrih J."/>
            <person name="Halakuc P."/>
            <person name="Pipaliya S.V."/>
            <person name="Vacek V."/>
            <person name="Brzon O."/>
            <person name="Soukal P."/>
            <person name="Eme L."/>
            <person name="Dacks J.B."/>
            <person name="Karnkowska A."/>
            <person name="Elias M."/>
            <person name="Hampl V."/>
        </authorList>
    </citation>
    <scope>NUCLEOTIDE SEQUENCE</scope>
    <source>
        <strain evidence="3">RCP-MX</strain>
    </source>
</reference>
<feature type="region of interest" description="Disordered" evidence="2">
    <location>
        <begin position="926"/>
        <end position="956"/>
    </location>
</feature>
<feature type="region of interest" description="Disordered" evidence="2">
    <location>
        <begin position="891"/>
        <end position="914"/>
    </location>
</feature>
<feature type="compositionally biased region" description="Low complexity" evidence="2">
    <location>
        <begin position="827"/>
        <end position="847"/>
    </location>
</feature>
<comment type="caution">
    <text evidence="3">The sequence shown here is derived from an EMBL/GenBank/DDBJ whole genome shotgun (WGS) entry which is preliminary data.</text>
</comment>
<dbReference type="PANTHER" id="PTHR18937">
    <property type="entry name" value="STRUCTURAL MAINTENANCE OF CHROMOSOMES SMC FAMILY MEMBER"/>
    <property type="match status" value="1"/>
</dbReference>
<feature type="compositionally biased region" description="Pro residues" evidence="2">
    <location>
        <begin position="248"/>
        <end position="262"/>
    </location>
</feature>
<dbReference type="EMBL" id="JAPMOS010000004">
    <property type="protein sequence ID" value="KAJ4462118.1"/>
    <property type="molecule type" value="Genomic_DNA"/>
</dbReference>